<keyword evidence="2" id="KW-1185">Reference proteome</keyword>
<sequence>MYRWILISSTVKAHGSSSHLEPGLLPSLSNAPSLPCLSRNQEMFLGLNCACSLITALRHATRADTDRRPLQGRQSIIKTWKSHQQSGPEIASPLPGACSHDGLSRVERVSANLIGALRAERWRRGRLAGRVLPTTASSGFKSIGLCACLHASARPVKQVMTCSYQQFFCAHAPSVQRFFAGDNG</sequence>
<proteinExistence type="predicted"/>
<evidence type="ECO:0000313" key="1">
    <source>
        <dbReference type="EMBL" id="KAJ8114570.1"/>
    </source>
</evidence>
<organism evidence="1 2">
    <name type="scientific">Boeremia exigua</name>
    <dbReference type="NCBI Taxonomy" id="749465"/>
    <lineage>
        <taxon>Eukaryota</taxon>
        <taxon>Fungi</taxon>
        <taxon>Dikarya</taxon>
        <taxon>Ascomycota</taxon>
        <taxon>Pezizomycotina</taxon>
        <taxon>Dothideomycetes</taxon>
        <taxon>Pleosporomycetidae</taxon>
        <taxon>Pleosporales</taxon>
        <taxon>Pleosporineae</taxon>
        <taxon>Didymellaceae</taxon>
        <taxon>Boeremia</taxon>
    </lineage>
</organism>
<accession>A0ACC2IH85</accession>
<comment type="caution">
    <text evidence="1">The sequence shown here is derived from an EMBL/GenBank/DDBJ whole genome shotgun (WGS) entry which is preliminary data.</text>
</comment>
<evidence type="ECO:0000313" key="2">
    <source>
        <dbReference type="Proteomes" id="UP001153331"/>
    </source>
</evidence>
<protein>
    <submittedName>
        <fullName evidence="1">Uncharacterized protein</fullName>
    </submittedName>
</protein>
<dbReference type="Proteomes" id="UP001153331">
    <property type="component" value="Unassembled WGS sequence"/>
</dbReference>
<reference evidence="1" key="1">
    <citation type="submission" date="2022-11" db="EMBL/GenBank/DDBJ databases">
        <title>Genome Sequence of Boeremia exigua.</title>
        <authorList>
            <person name="Buettner E."/>
        </authorList>
    </citation>
    <scope>NUCLEOTIDE SEQUENCE</scope>
    <source>
        <strain evidence="1">CU02</strain>
    </source>
</reference>
<name>A0ACC2IH85_9PLEO</name>
<gene>
    <name evidence="1" type="ORF">OPT61_g3583</name>
</gene>
<dbReference type="EMBL" id="JAPHNI010000186">
    <property type="protein sequence ID" value="KAJ8114570.1"/>
    <property type="molecule type" value="Genomic_DNA"/>
</dbReference>